<evidence type="ECO:0000313" key="2">
    <source>
        <dbReference type="Proteomes" id="UP000004509"/>
    </source>
</evidence>
<dbReference type="Proteomes" id="UP000004509">
    <property type="component" value="Unassembled WGS sequence"/>
</dbReference>
<comment type="caution">
    <text evidence="1">The sequence shown here is derived from an EMBL/GenBank/DDBJ whole genome shotgun (WGS) entry which is preliminary data.</text>
</comment>
<proteinExistence type="predicted"/>
<dbReference type="eggNOG" id="COG3420">
    <property type="taxonomic scope" value="Bacteria"/>
</dbReference>
<reference evidence="1 2" key="1">
    <citation type="submission" date="2009-07" db="EMBL/GenBank/DDBJ databases">
        <authorList>
            <person name="Madupu R."/>
            <person name="Sebastian Y."/>
            <person name="Durkin A.S."/>
            <person name="Torralba M."/>
            <person name="Methe B."/>
            <person name="Sutton G.G."/>
            <person name="Strausberg R.L."/>
            <person name="Nelson K.E."/>
        </authorList>
    </citation>
    <scope>NUCLEOTIDE SEQUENCE [LARGE SCALE GENOMIC DNA]</scope>
    <source>
        <strain evidence="1 2">ATCC 35580</strain>
    </source>
</reference>
<accession>C8PSM5</accession>
<gene>
    <name evidence="1" type="ORF">TREVI0001_2414</name>
</gene>
<protein>
    <submittedName>
        <fullName evidence="1">Uncharacterized protein</fullName>
    </submittedName>
</protein>
<evidence type="ECO:0000313" key="1">
    <source>
        <dbReference type="EMBL" id="EEV19486.1"/>
    </source>
</evidence>
<dbReference type="AlphaFoldDB" id="C8PSM5"/>
<dbReference type="STRING" id="596324.TREVI0001_2414"/>
<dbReference type="RefSeq" id="WP_006189601.1">
    <property type="nucleotide sequence ID" value="NZ_ACYH01000054.1"/>
</dbReference>
<sequence>MYVKSTNTSDTGSTKYAFGASEILDDSGMSIDMAMDGVTPYITYMARPNSYDAIRIAYKTSMDFNNTGTDVAGWETMTAPLNERAASGRICIETQAKHYNATGTMPVAVGFKTNSDYRAAFYVGK</sequence>
<dbReference type="EMBL" id="ACYH01000054">
    <property type="protein sequence ID" value="EEV19486.1"/>
    <property type="molecule type" value="Genomic_DNA"/>
</dbReference>
<name>C8PSM5_9SPIR</name>
<organism evidence="1 2">
    <name type="scientific">Treponema vincentii ATCC 35580</name>
    <dbReference type="NCBI Taxonomy" id="596324"/>
    <lineage>
        <taxon>Bacteria</taxon>
        <taxon>Pseudomonadati</taxon>
        <taxon>Spirochaetota</taxon>
        <taxon>Spirochaetia</taxon>
        <taxon>Spirochaetales</taxon>
        <taxon>Treponemataceae</taxon>
        <taxon>Treponema</taxon>
    </lineage>
</organism>